<accession>A0A497EYE5</accession>
<dbReference type="PANTHER" id="PTHR43288">
    <property type="entry name" value="BIOTIN SYNTHASE-RELATED PROTEIN, RADICAL SAM SUPERFAMILY"/>
    <property type="match status" value="1"/>
</dbReference>
<dbReference type="Proteomes" id="UP000268446">
    <property type="component" value="Unassembled WGS sequence"/>
</dbReference>
<organism evidence="2 3">
    <name type="scientific">Thermoproteota archaeon</name>
    <dbReference type="NCBI Taxonomy" id="2056631"/>
    <lineage>
        <taxon>Archaea</taxon>
        <taxon>Thermoproteota</taxon>
    </lineage>
</organism>
<sequence length="244" mass="27576">LYTNAINLTIEKAKLLKKAGLDEIRIHPTRNEDWRKVLIAKKAGLTTGVEVPAIPGEAEKLKRKLKAIEAMKVDFVNINELEFTPTNAINLKLRGYKLKNGSLAAVEGSEEEAIKILEWAAKNTNLNIHYCPSRLKDQVQLKNRLRRRAAQVALKHEKITDEGLLTKGVIEAEGNLEEIRRKIIEELSIPSDLVIVNEEKQRIETTTEAAISIASAELPYNLKIFIVEEYPTADRLEVTRIPLR</sequence>
<feature type="domain" description="DUF8061" evidence="1">
    <location>
        <begin position="163"/>
        <end position="243"/>
    </location>
</feature>
<protein>
    <submittedName>
        <fullName evidence="2">Radical SAM protein</fullName>
    </submittedName>
</protein>
<reference evidence="2 3" key="1">
    <citation type="submission" date="2018-06" db="EMBL/GenBank/DDBJ databases">
        <title>Extensive metabolic versatility and redundancy in microbially diverse, dynamic hydrothermal sediments.</title>
        <authorList>
            <person name="Dombrowski N."/>
            <person name="Teske A."/>
            <person name="Baker B.J."/>
        </authorList>
    </citation>
    <scope>NUCLEOTIDE SEQUENCE [LARGE SCALE GENOMIC DNA]</scope>
    <source>
        <strain evidence="2">B29_G17</strain>
    </source>
</reference>
<dbReference type="SUPFAM" id="SSF102114">
    <property type="entry name" value="Radical SAM enzymes"/>
    <property type="match status" value="1"/>
</dbReference>
<dbReference type="Pfam" id="PF26257">
    <property type="entry name" value="DUF8061"/>
    <property type="match status" value="1"/>
</dbReference>
<name>A0A497EYE5_9CREN</name>
<proteinExistence type="predicted"/>
<dbReference type="EMBL" id="QMQZ01000014">
    <property type="protein sequence ID" value="RLE52089.1"/>
    <property type="molecule type" value="Genomic_DNA"/>
</dbReference>
<comment type="caution">
    <text evidence="2">The sequence shown here is derived from an EMBL/GenBank/DDBJ whole genome shotgun (WGS) entry which is preliminary data.</text>
</comment>
<feature type="non-terminal residue" evidence="2">
    <location>
        <position position="1"/>
    </location>
</feature>
<dbReference type="InterPro" id="IPR058240">
    <property type="entry name" value="rSAM_sf"/>
</dbReference>
<evidence type="ECO:0000313" key="3">
    <source>
        <dbReference type="Proteomes" id="UP000268446"/>
    </source>
</evidence>
<evidence type="ECO:0000313" key="2">
    <source>
        <dbReference type="EMBL" id="RLE52089.1"/>
    </source>
</evidence>
<evidence type="ECO:0000259" key="1">
    <source>
        <dbReference type="Pfam" id="PF26257"/>
    </source>
</evidence>
<dbReference type="AlphaFoldDB" id="A0A497EYE5"/>
<gene>
    <name evidence="2" type="ORF">DRJ20_00825</name>
</gene>
<dbReference type="InterPro" id="IPR058374">
    <property type="entry name" value="DUF8061"/>
</dbReference>
<dbReference type="PANTHER" id="PTHR43288:SF1">
    <property type="entry name" value="GLYCYL-RADICAL ENZYME ACTIVATING ENZYME MJ0021-RELATED"/>
    <property type="match status" value="1"/>
</dbReference>